<keyword evidence="1" id="KW-1133">Transmembrane helix</keyword>
<dbReference type="AlphaFoldDB" id="A0A3E2HA17"/>
<protein>
    <submittedName>
        <fullName evidence="2">Uncharacterized protein</fullName>
    </submittedName>
</protein>
<dbReference type="EMBL" id="NCSJ02000112">
    <property type="protein sequence ID" value="RFU29982.1"/>
    <property type="molecule type" value="Genomic_DNA"/>
</dbReference>
<evidence type="ECO:0000313" key="3">
    <source>
        <dbReference type="Proteomes" id="UP000258309"/>
    </source>
</evidence>
<dbReference type="Proteomes" id="UP000258309">
    <property type="component" value="Unassembled WGS sequence"/>
</dbReference>
<name>A0A3E2HA17_SCYLI</name>
<proteinExistence type="predicted"/>
<sequence>MRMTSSVAVQDYTPWPIRKSGSGWSIDVVVSTLLCSTLLYALLCSADNFKLLCDVQAFSFFHSSAGKPSPSPVVAGGCDSHSTSSLAGSTSTIRYMQRRTMGDQLFVSTQQPYPASRFTAQLNIADSVGLVKLNTYVSKIVNVNL</sequence>
<feature type="non-terminal residue" evidence="2">
    <location>
        <position position="145"/>
    </location>
</feature>
<accession>A0A3E2HA17</accession>
<reference evidence="2 3" key="1">
    <citation type="submission" date="2018-05" db="EMBL/GenBank/DDBJ databases">
        <title>Draft genome sequence of Scytalidium lignicola DSM 105466, a ubiquitous saprotrophic fungus.</title>
        <authorList>
            <person name="Buettner E."/>
            <person name="Gebauer A.M."/>
            <person name="Hofrichter M."/>
            <person name="Liers C."/>
            <person name="Kellner H."/>
        </authorList>
    </citation>
    <scope>NUCLEOTIDE SEQUENCE [LARGE SCALE GENOMIC DNA]</scope>
    <source>
        <strain evidence="2 3">DSM 105466</strain>
    </source>
</reference>
<feature type="non-terminal residue" evidence="2">
    <location>
        <position position="1"/>
    </location>
</feature>
<comment type="caution">
    <text evidence="2">The sequence shown here is derived from an EMBL/GenBank/DDBJ whole genome shotgun (WGS) entry which is preliminary data.</text>
</comment>
<evidence type="ECO:0000313" key="2">
    <source>
        <dbReference type="EMBL" id="RFU29982.1"/>
    </source>
</evidence>
<gene>
    <name evidence="2" type="ORF">B7463_g6345</name>
</gene>
<keyword evidence="1" id="KW-0812">Transmembrane</keyword>
<evidence type="ECO:0000256" key="1">
    <source>
        <dbReference type="SAM" id="Phobius"/>
    </source>
</evidence>
<keyword evidence="3" id="KW-1185">Reference proteome</keyword>
<keyword evidence="1" id="KW-0472">Membrane</keyword>
<organism evidence="2 3">
    <name type="scientific">Scytalidium lignicola</name>
    <name type="common">Hyphomycete</name>
    <dbReference type="NCBI Taxonomy" id="5539"/>
    <lineage>
        <taxon>Eukaryota</taxon>
        <taxon>Fungi</taxon>
        <taxon>Dikarya</taxon>
        <taxon>Ascomycota</taxon>
        <taxon>Pezizomycotina</taxon>
        <taxon>Leotiomycetes</taxon>
        <taxon>Leotiomycetes incertae sedis</taxon>
        <taxon>Scytalidium</taxon>
    </lineage>
</organism>
<feature type="transmembrane region" description="Helical" evidence="1">
    <location>
        <begin position="21"/>
        <end position="43"/>
    </location>
</feature>